<dbReference type="Pfam" id="PF02517">
    <property type="entry name" value="Rce1-like"/>
    <property type="match status" value="1"/>
</dbReference>
<reference evidence="3 4" key="1">
    <citation type="journal article" date="2019" name="Int. J. Syst. Evol. Microbiol.">
        <title>The Global Catalogue of Microorganisms (GCM) 10K type strain sequencing project: providing services to taxonomists for standard genome sequencing and annotation.</title>
        <authorList>
            <consortium name="The Broad Institute Genomics Platform"/>
            <consortium name="The Broad Institute Genome Sequencing Center for Infectious Disease"/>
            <person name="Wu L."/>
            <person name="Ma J."/>
        </authorList>
    </citation>
    <scope>NUCLEOTIDE SEQUENCE [LARGE SCALE GENOMIC DNA]</scope>
    <source>
        <strain evidence="3 4">JCM 16009</strain>
    </source>
</reference>
<accession>A0ABN2MXT7</accession>
<dbReference type="InterPro" id="IPR003675">
    <property type="entry name" value="Rce1/LyrA-like_dom"/>
</dbReference>
<feature type="domain" description="CAAX prenyl protease 2/Lysostaphin resistance protein A-like" evidence="2">
    <location>
        <begin position="110"/>
        <end position="207"/>
    </location>
</feature>
<dbReference type="RefSeq" id="WP_344415452.1">
    <property type="nucleotide sequence ID" value="NZ_BAAAQK010000005.1"/>
</dbReference>
<gene>
    <name evidence="3" type="ORF">GCM10009836_23510</name>
</gene>
<name>A0ABN2MXT7_9PSEU</name>
<keyword evidence="1" id="KW-1133">Transmembrane helix</keyword>
<evidence type="ECO:0000256" key="1">
    <source>
        <dbReference type="SAM" id="Phobius"/>
    </source>
</evidence>
<organism evidence="3 4">
    <name type="scientific">Pseudonocardia ailaonensis</name>
    <dbReference type="NCBI Taxonomy" id="367279"/>
    <lineage>
        <taxon>Bacteria</taxon>
        <taxon>Bacillati</taxon>
        <taxon>Actinomycetota</taxon>
        <taxon>Actinomycetes</taxon>
        <taxon>Pseudonocardiales</taxon>
        <taxon>Pseudonocardiaceae</taxon>
        <taxon>Pseudonocardia</taxon>
    </lineage>
</organism>
<comment type="caution">
    <text evidence="3">The sequence shown here is derived from an EMBL/GenBank/DDBJ whole genome shotgun (WGS) entry which is preliminary data.</text>
</comment>
<evidence type="ECO:0000313" key="4">
    <source>
        <dbReference type="Proteomes" id="UP001500449"/>
    </source>
</evidence>
<proteinExistence type="predicted"/>
<keyword evidence="1" id="KW-0812">Transmembrane</keyword>
<feature type="transmembrane region" description="Helical" evidence="1">
    <location>
        <begin position="110"/>
        <end position="132"/>
    </location>
</feature>
<feature type="transmembrane region" description="Helical" evidence="1">
    <location>
        <begin position="220"/>
        <end position="240"/>
    </location>
</feature>
<keyword evidence="4" id="KW-1185">Reference proteome</keyword>
<keyword evidence="1" id="KW-0472">Membrane</keyword>
<feature type="transmembrane region" description="Helical" evidence="1">
    <location>
        <begin position="188"/>
        <end position="208"/>
    </location>
</feature>
<feature type="transmembrane region" description="Helical" evidence="1">
    <location>
        <begin position="153"/>
        <end position="182"/>
    </location>
</feature>
<sequence>MSDTIAHGRPVVARFLAGFLVLWAVLAGTSALDPTVRWGPAVLLAVVVAALLVSRYVFRLTPREAVDALGLGRPARRGLVVSVVVSALVLLVWPTTALVSGVPIPLRADWPLVLIGVLALHGLAEEVIWRGYVFRRLARGRGFWQAVWWSMPLIALTHVPIVLTAGPAIGLGAMLVAAVTSIPLSRLFVLGGGTVWAPALLHSAIDSFKIMAIPAAAQSVYPVLLIGFSLAVPLLVMAFGKDTSR</sequence>
<evidence type="ECO:0000313" key="3">
    <source>
        <dbReference type="EMBL" id="GAA1843446.1"/>
    </source>
</evidence>
<feature type="transmembrane region" description="Helical" evidence="1">
    <location>
        <begin position="79"/>
        <end position="104"/>
    </location>
</feature>
<dbReference type="Proteomes" id="UP001500449">
    <property type="component" value="Unassembled WGS sequence"/>
</dbReference>
<protein>
    <recommendedName>
        <fullName evidence="2">CAAX prenyl protease 2/Lysostaphin resistance protein A-like domain-containing protein</fullName>
    </recommendedName>
</protein>
<feature type="transmembrane region" description="Helical" evidence="1">
    <location>
        <begin position="38"/>
        <end position="58"/>
    </location>
</feature>
<feature type="transmembrane region" description="Helical" evidence="1">
    <location>
        <begin position="12"/>
        <end position="32"/>
    </location>
</feature>
<evidence type="ECO:0000259" key="2">
    <source>
        <dbReference type="Pfam" id="PF02517"/>
    </source>
</evidence>
<dbReference type="EMBL" id="BAAAQK010000005">
    <property type="protein sequence ID" value="GAA1843446.1"/>
    <property type="molecule type" value="Genomic_DNA"/>
</dbReference>